<gene>
    <name evidence="2" type="ORF">A2W41_02745</name>
</gene>
<comment type="caution">
    <text evidence="2">The sequence shown here is derived from an EMBL/GenBank/DDBJ whole genome shotgun (WGS) entry which is preliminary data.</text>
</comment>
<evidence type="ECO:0000313" key="2">
    <source>
        <dbReference type="EMBL" id="OGZ43007.1"/>
    </source>
</evidence>
<keyword evidence="1" id="KW-0812">Transmembrane</keyword>
<keyword evidence="1" id="KW-1133">Transmembrane helix</keyword>
<name>A0A1G2FYT4_9BACT</name>
<protein>
    <submittedName>
        <fullName evidence="2">Uncharacterized protein</fullName>
    </submittedName>
</protein>
<proteinExistence type="predicted"/>
<reference evidence="2 3" key="1">
    <citation type="journal article" date="2016" name="Nat. Commun.">
        <title>Thousands of microbial genomes shed light on interconnected biogeochemical processes in an aquifer system.</title>
        <authorList>
            <person name="Anantharaman K."/>
            <person name="Brown C.T."/>
            <person name="Hug L.A."/>
            <person name="Sharon I."/>
            <person name="Castelle C.J."/>
            <person name="Probst A.J."/>
            <person name="Thomas B.C."/>
            <person name="Singh A."/>
            <person name="Wilkins M.J."/>
            <person name="Karaoz U."/>
            <person name="Brodie E.L."/>
            <person name="Williams K.H."/>
            <person name="Hubbard S.S."/>
            <person name="Banfield J.F."/>
        </authorList>
    </citation>
    <scope>NUCLEOTIDE SEQUENCE [LARGE SCALE GENOMIC DNA]</scope>
</reference>
<dbReference type="AlphaFoldDB" id="A0A1G2FYT4"/>
<keyword evidence="1" id="KW-0472">Membrane</keyword>
<feature type="transmembrane region" description="Helical" evidence="1">
    <location>
        <begin position="97"/>
        <end position="116"/>
    </location>
</feature>
<sequence length="134" mass="14653">MVVLFTVIHFSAIPDVSVRDGIIVWNIPFPFDAAFNILLALIAFPLAFAFITTRVMGEISVSLKKFFLGLSLILGGAGGIGITVFRNSFFLIKVSHIILFAGFVMLGGVFIFSDILGSYRKPGVMPENNKKHSK</sequence>
<evidence type="ECO:0000313" key="3">
    <source>
        <dbReference type="Proteomes" id="UP000176700"/>
    </source>
</evidence>
<dbReference type="Proteomes" id="UP000176700">
    <property type="component" value="Unassembled WGS sequence"/>
</dbReference>
<evidence type="ECO:0000256" key="1">
    <source>
        <dbReference type="SAM" id="Phobius"/>
    </source>
</evidence>
<organism evidence="2 3">
    <name type="scientific">Candidatus Ryanbacteria bacterium RIFCSPHIGHO2_01_45_13</name>
    <dbReference type="NCBI Taxonomy" id="1802112"/>
    <lineage>
        <taxon>Bacteria</taxon>
        <taxon>Candidatus Ryaniibacteriota</taxon>
    </lineage>
</organism>
<accession>A0A1G2FYT4</accession>
<feature type="transmembrane region" description="Helical" evidence="1">
    <location>
        <begin position="66"/>
        <end position="85"/>
    </location>
</feature>
<dbReference type="EMBL" id="MHNI01000012">
    <property type="protein sequence ID" value="OGZ43007.1"/>
    <property type="molecule type" value="Genomic_DNA"/>
</dbReference>
<feature type="transmembrane region" description="Helical" evidence="1">
    <location>
        <begin position="34"/>
        <end position="54"/>
    </location>
</feature>